<proteinExistence type="predicted"/>
<protein>
    <submittedName>
        <fullName evidence="3">Uncharacterized protein</fullName>
    </submittedName>
</protein>
<name>A0A915KGJ2_ROMCU</name>
<organism evidence="2 3">
    <name type="scientific">Romanomermis culicivorax</name>
    <name type="common">Nematode worm</name>
    <dbReference type="NCBI Taxonomy" id="13658"/>
    <lineage>
        <taxon>Eukaryota</taxon>
        <taxon>Metazoa</taxon>
        <taxon>Ecdysozoa</taxon>
        <taxon>Nematoda</taxon>
        <taxon>Enoplea</taxon>
        <taxon>Dorylaimia</taxon>
        <taxon>Mermithida</taxon>
        <taxon>Mermithoidea</taxon>
        <taxon>Mermithidae</taxon>
        <taxon>Romanomermis</taxon>
    </lineage>
</organism>
<sequence length="108" mass="12628">MQAPETELRQESKTAEVSRVEEELMRGSFDMARQAKIKATVGGNLKGHQTLERQRPTTPPKIVHPMAEMLDEIRRKSKLAWKSNLVDTNFDNYYEDVRAELYDNRYSR</sequence>
<evidence type="ECO:0000313" key="3">
    <source>
        <dbReference type="WBParaSite" id="nRc.2.0.1.t37079-RA"/>
    </source>
</evidence>
<keyword evidence="2" id="KW-1185">Reference proteome</keyword>
<evidence type="ECO:0000313" key="2">
    <source>
        <dbReference type="Proteomes" id="UP000887565"/>
    </source>
</evidence>
<dbReference type="WBParaSite" id="nRc.2.0.1.t37079-RA">
    <property type="protein sequence ID" value="nRc.2.0.1.t37079-RA"/>
    <property type="gene ID" value="nRc.2.0.1.g37079"/>
</dbReference>
<reference evidence="3" key="1">
    <citation type="submission" date="2022-11" db="UniProtKB">
        <authorList>
            <consortium name="WormBaseParasite"/>
        </authorList>
    </citation>
    <scope>IDENTIFICATION</scope>
</reference>
<accession>A0A915KGJ2</accession>
<dbReference type="Proteomes" id="UP000887565">
    <property type="component" value="Unplaced"/>
</dbReference>
<feature type="region of interest" description="Disordered" evidence="1">
    <location>
        <begin position="40"/>
        <end position="61"/>
    </location>
</feature>
<evidence type="ECO:0000256" key="1">
    <source>
        <dbReference type="SAM" id="MobiDB-lite"/>
    </source>
</evidence>
<feature type="region of interest" description="Disordered" evidence="1">
    <location>
        <begin position="1"/>
        <end position="20"/>
    </location>
</feature>
<dbReference type="AlphaFoldDB" id="A0A915KGJ2"/>